<protein>
    <submittedName>
        <fullName evidence="9">NADH dehydrogenase subunit 2</fullName>
    </submittedName>
</protein>
<keyword evidence="4 7" id="KW-1133">Transmembrane helix</keyword>
<feature type="transmembrane region" description="Helical" evidence="7">
    <location>
        <begin position="138"/>
        <end position="157"/>
    </location>
</feature>
<feature type="transmembrane region" description="Helical" evidence="7">
    <location>
        <begin position="14"/>
        <end position="34"/>
    </location>
</feature>
<dbReference type="PANTHER" id="PTHR22773">
    <property type="entry name" value="NADH DEHYDROGENASE"/>
    <property type="match status" value="1"/>
</dbReference>
<evidence type="ECO:0000256" key="5">
    <source>
        <dbReference type="ARBA" id="ARBA00023027"/>
    </source>
</evidence>
<evidence type="ECO:0000256" key="2">
    <source>
        <dbReference type="ARBA" id="ARBA00022692"/>
    </source>
</evidence>
<reference evidence="9" key="1">
    <citation type="journal article" date="2012" name="Protist">
        <title>Similar relative mutation rates in the three genetic compartments of mesostigma and chlamydomonas.</title>
        <authorList>
            <person name="Hua J."/>
            <person name="Smith D.R."/>
            <person name="Borza T."/>
            <person name="Lee R.W."/>
        </authorList>
    </citation>
    <scope>NUCLEOTIDE SEQUENCE</scope>
    <source>
        <strain evidence="9">SAG 50-1</strain>
    </source>
</reference>
<feature type="transmembrane region" description="Helical" evidence="7">
    <location>
        <begin position="315"/>
        <end position="334"/>
    </location>
</feature>
<evidence type="ECO:0000256" key="7">
    <source>
        <dbReference type="SAM" id="Phobius"/>
    </source>
</evidence>
<feature type="transmembrane region" description="Helical" evidence="7">
    <location>
        <begin position="465"/>
        <end position="491"/>
    </location>
</feature>
<dbReference type="AlphaFoldDB" id="G8DKC1"/>
<gene>
    <name evidence="9" type="primary">nad2</name>
</gene>
<evidence type="ECO:0000259" key="8">
    <source>
        <dbReference type="Pfam" id="PF00361"/>
    </source>
</evidence>
<feature type="transmembrane region" description="Helical" evidence="7">
    <location>
        <begin position="408"/>
        <end position="438"/>
    </location>
</feature>
<feature type="transmembrane region" description="Helical" evidence="7">
    <location>
        <begin position="87"/>
        <end position="107"/>
    </location>
</feature>
<dbReference type="GO" id="GO:0042773">
    <property type="term" value="P:ATP synthesis coupled electron transport"/>
    <property type="evidence" value="ECO:0007669"/>
    <property type="project" value="InterPro"/>
</dbReference>
<dbReference type="NCBIfam" id="TIGR01770">
    <property type="entry name" value="NDH_I_N"/>
    <property type="match status" value="1"/>
</dbReference>
<feature type="transmembrane region" description="Helical" evidence="7">
    <location>
        <begin position="383"/>
        <end position="402"/>
    </location>
</feature>
<dbReference type="HAMAP" id="MF_00445">
    <property type="entry name" value="NDH1_NuoN_1"/>
    <property type="match status" value="1"/>
</dbReference>
<geneLocation type="mitochondrion" evidence="9"/>
<dbReference type="GO" id="GO:0008137">
    <property type="term" value="F:NADH dehydrogenase (ubiquinone) activity"/>
    <property type="evidence" value="ECO:0007669"/>
    <property type="project" value="InterPro"/>
</dbReference>
<keyword evidence="5" id="KW-0520">NAD</keyword>
<feature type="transmembrane region" description="Helical" evidence="7">
    <location>
        <begin position="46"/>
        <end position="67"/>
    </location>
</feature>
<keyword evidence="9" id="KW-0496">Mitochondrion</keyword>
<feature type="transmembrane region" description="Helical" evidence="7">
    <location>
        <begin position="340"/>
        <end position="362"/>
    </location>
</feature>
<feature type="transmembrane region" description="Helical" evidence="7">
    <location>
        <begin position="257"/>
        <end position="278"/>
    </location>
</feature>
<keyword evidence="6 7" id="KW-0472">Membrane</keyword>
<dbReference type="EMBL" id="HQ667981">
    <property type="protein sequence ID" value="ADU04592.1"/>
    <property type="molecule type" value="Genomic_DNA"/>
</dbReference>
<dbReference type="Pfam" id="PF00361">
    <property type="entry name" value="Proton_antipo_M"/>
    <property type="match status" value="1"/>
</dbReference>
<feature type="transmembrane region" description="Helical" evidence="7">
    <location>
        <begin position="222"/>
        <end position="245"/>
    </location>
</feature>
<organism evidence="9">
    <name type="scientific">Mesostigma viride</name>
    <name type="common">Green alga</name>
    <dbReference type="NCBI Taxonomy" id="41882"/>
    <lineage>
        <taxon>Eukaryota</taxon>
        <taxon>Viridiplantae</taxon>
        <taxon>Streptophyta</taxon>
        <taxon>Mesostigmatophyceae</taxon>
        <taxon>Mesostigmatales</taxon>
        <taxon>Mesostigmataceae</taxon>
        <taxon>Mesostigma</taxon>
    </lineage>
</organism>
<feature type="domain" description="NADH:quinone oxidoreductase/Mrp antiporter transmembrane" evidence="8">
    <location>
        <begin position="134"/>
        <end position="433"/>
    </location>
</feature>
<dbReference type="InterPro" id="IPR001750">
    <property type="entry name" value="ND/Mrp_TM"/>
</dbReference>
<dbReference type="GO" id="GO:0016020">
    <property type="term" value="C:membrane"/>
    <property type="evidence" value="ECO:0007669"/>
    <property type="project" value="UniProtKB-SubCell"/>
</dbReference>
<evidence type="ECO:0000256" key="3">
    <source>
        <dbReference type="ARBA" id="ARBA00022967"/>
    </source>
</evidence>
<comment type="subcellular location">
    <subcellularLocation>
        <location evidence="1">Membrane</location>
        <topology evidence="1">Multi-pass membrane protein</topology>
    </subcellularLocation>
</comment>
<evidence type="ECO:0000256" key="6">
    <source>
        <dbReference type="ARBA" id="ARBA00023136"/>
    </source>
</evidence>
<evidence type="ECO:0000256" key="1">
    <source>
        <dbReference type="ARBA" id="ARBA00004141"/>
    </source>
</evidence>
<dbReference type="InterPro" id="IPR010096">
    <property type="entry name" value="NADH-Q_OxRdtase_suN/2"/>
</dbReference>
<proteinExistence type="inferred from homology"/>
<dbReference type="PRINTS" id="PR01434">
    <property type="entry name" value="NADHDHGNASE5"/>
</dbReference>
<evidence type="ECO:0000313" key="9">
    <source>
        <dbReference type="EMBL" id="ADU04592.1"/>
    </source>
</evidence>
<feature type="transmembrane region" description="Helical" evidence="7">
    <location>
        <begin position="284"/>
        <end position="308"/>
    </location>
</feature>
<keyword evidence="3" id="KW-1278">Translocase</keyword>
<sequence>MISAHFSGLFVHDLVAFIPDLFLLVAILILLVVGSSISLKSVHEKTIWASTILWLSFWTLILTLVLMKETPFSHAILFNHALLLDPLSFVLKVSILGTCLLLLSLSVNKPESHSFEFPLLFLLSAWGMGLMAESYDLISMYLSIELQSFCFFLLAASRRNSEFSTEAGLKYFLLGAFSSGLFLFGSSFIYGFTGQTSLEELAKATESLFALESVYNNESNGLIIGILFLSAGFLFKSGAAPFHMWTPDVYEGSPTTVTALFSILPKIALFGMFLRFFFQGLSSLFIQWQTLFFFSSLLSMIVGITAISQTKLKRLFAYSSIGHVGYFLIGFAVANPQGVQSLLFALGIYIVMTLHIFTFLLAGAPENRKYCADLTSFAKINPVVALSLALILFSMAGMPPLAGFLSKFYLFRIALASQFTSLAILGVITSVITSYYYIRLVRIMYFGKPLEYNTMFSPIPKQHSLILGITLFFVLFLFLYQSPFLTLTYQISFALSS</sequence>
<keyword evidence="2 7" id="KW-0812">Transmembrane</keyword>
<feature type="transmembrane region" description="Helical" evidence="7">
    <location>
        <begin position="169"/>
        <end position="192"/>
    </location>
</feature>
<accession>G8DKC1</accession>
<feature type="transmembrane region" description="Helical" evidence="7">
    <location>
        <begin position="114"/>
        <end position="132"/>
    </location>
</feature>
<evidence type="ECO:0000256" key="4">
    <source>
        <dbReference type="ARBA" id="ARBA00022989"/>
    </source>
</evidence>
<name>G8DKC1_MESVI</name>